<keyword evidence="10" id="KW-0325">Glycoprotein</keyword>
<dbReference type="Gene3D" id="3.80.10.10">
    <property type="entry name" value="Ribonuclease Inhibitor"/>
    <property type="match status" value="2"/>
</dbReference>
<dbReference type="OrthoDB" id="676979at2759"/>
<sequence>MASPATAAALLVALAALLAPAAASACSASDRDALLSIRAALSEERLGVFSTWTGTDCCAGWYGVACDPTTGRVADLSLRGEADDAVMAPAGRPASGLMSGYVSDAVCRLDRLSSLVLADWKQISGPIPACVATSLPYLRIIELPGNRLTGAIPPVGGLSRLAVLNLADNLLSGVIPPSLTSLAELKHLDLSNNRLTGRLPSDFGRLRMLSRALLGRNRLSGPMPASVASMPRLADLDLSENQLTGAIPEGLGRGGSGTGGNGGNVLTSLYLGGNRLSGGVRASLLANSGLGMLNLSRNALGGGIPDAFTPRSYLMLLDLSRNRLTGGVPRSLASAAYVGHLDLSHNRLCGTIPAGAPFDHLDAASFASNSCLCGGPLGKCT</sequence>
<keyword evidence="3" id="KW-0433">Leucine-rich repeat</keyword>
<evidence type="ECO:0000256" key="10">
    <source>
        <dbReference type="ARBA" id="ARBA00023180"/>
    </source>
</evidence>
<evidence type="ECO:0000256" key="8">
    <source>
        <dbReference type="ARBA" id="ARBA00023136"/>
    </source>
</evidence>
<keyword evidence="5 11" id="KW-0732">Signal</keyword>
<dbReference type="AlphaFoldDB" id="A0A811PQA3"/>
<dbReference type="Proteomes" id="UP000604825">
    <property type="component" value="Unassembled WGS sequence"/>
</dbReference>
<reference evidence="13" key="1">
    <citation type="submission" date="2020-10" db="EMBL/GenBank/DDBJ databases">
        <authorList>
            <person name="Han B."/>
            <person name="Lu T."/>
            <person name="Zhao Q."/>
            <person name="Huang X."/>
            <person name="Zhao Y."/>
        </authorList>
    </citation>
    <scope>NUCLEOTIDE SEQUENCE</scope>
</reference>
<evidence type="ECO:0000256" key="6">
    <source>
        <dbReference type="ARBA" id="ARBA00022737"/>
    </source>
</evidence>
<keyword evidence="8" id="KW-0472">Membrane</keyword>
<evidence type="ECO:0000256" key="9">
    <source>
        <dbReference type="ARBA" id="ARBA00023170"/>
    </source>
</evidence>
<comment type="caution">
    <text evidence="13">The sequence shown here is derived from an EMBL/GenBank/DDBJ whole genome shotgun (WGS) entry which is preliminary data.</text>
</comment>
<evidence type="ECO:0000313" key="14">
    <source>
        <dbReference type="Proteomes" id="UP000604825"/>
    </source>
</evidence>
<keyword evidence="14" id="KW-1185">Reference proteome</keyword>
<dbReference type="FunFam" id="3.80.10.10:FF:000299">
    <property type="entry name" value="Piriformospora indica-insensitive protein 2"/>
    <property type="match status" value="1"/>
</dbReference>
<proteinExistence type="predicted"/>
<evidence type="ECO:0000256" key="5">
    <source>
        <dbReference type="ARBA" id="ARBA00022729"/>
    </source>
</evidence>
<keyword evidence="2" id="KW-1003">Cell membrane</keyword>
<dbReference type="InterPro" id="IPR001611">
    <property type="entry name" value="Leu-rich_rpt"/>
</dbReference>
<dbReference type="Pfam" id="PF08263">
    <property type="entry name" value="LRRNT_2"/>
    <property type="match status" value="1"/>
</dbReference>
<dbReference type="PANTHER" id="PTHR27000">
    <property type="entry name" value="LEUCINE-RICH REPEAT RECEPTOR-LIKE PROTEIN KINASE FAMILY PROTEIN-RELATED"/>
    <property type="match status" value="1"/>
</dbReference>
<dbReference type="Pfam" id="PF13855">
    <property type="entry name" value="LRR_8"/>
    <property type="match status" value="1"/>
</dbReference>
<accession>A0A811PQA3</accession>
<dbReference type="EMBL" id="CAJGYO010000007">
    <property type="protein sequence ID" value="CAD6246052.1"/>
    <property type="molecule type" value="Genomic_DNA"/>
</dbReference>
<protein>
    <recommendedName>
        <fullName evidence="12">Leucine-rich repeat-containing N-terminal plant-type domain-containing protein</fullName>
    </recommendedName>
</protein>
<keyword evidence="6" id="KW-0677">Repeat</keyword>
<name>A0A811PQA3_9POAL</name>
<dbReference type="InterPro" id="IPR032675">
    <property type="entry name" value="LRR_dom_sf"/>
</dbReference>
<evidence type="ECO:0000256" key="4">
    <source>
        <dbReference type="ARBA" id="ARBA00022692"/>
    </source>
</evidence>
<evidence type="ECO:0000256" key="3">
    <source>
        <dbReference type="ARBA" id="ARBA00022614"/>
    </source>
</evidence>
<dbReference type="SMART" id="SM00369">
    <property type="entry name" value="LRR_TYP"/>
    <property type="match status" value="2"/>
</dbReference>
<feature type="domain" description="Leucine-rich repeat-containing N-terminal plant-type" evidence="12">
    <location>
        <begin position="28"/>
        <end position="67"/>
    </location>
</feature>
<dbReference type="InterPro" id="IPR003591">
    <property type="entry name" value="Leu-rich_rpt_typical-subtyp"/>
</dbReference>
<keyword evidence="9" id="KW-0675">Receptor</keyword>
<dbReference type="SUPFAM" id="SSF52058">
    <property type="entry name" value="L domain-like"/>
    <property type="match status" value="1"/>
</dbReference>
<keyword evidence="4" id="KW-0812">Transmembrane</keyword>
<dbReference type="InterPro" id="IPR013210">
    <property type="entry name" value="LRR_N_plant-typ"/>
</dbReference>
<evidence type="ECO:0000256" key="7">
    <source>
        <dbReference type="ARBA" id="ARBA00022989"/>
    </source>
</evidence>
<dbReference type="PRINTS" id="PR00019">
    <property type="entry name" value="LEURICHRPT"/>
</dbReference>
<feature type="chain" id="PRO_5032902478" description="Leucine-rich repeat-containing N-terminal plant-type domain-containing protein" evidence="11">
    <location>
        <begin position="24"/>
        <end position="381"/>
    </location>
</feature>
<dbReference type="Pfam" id="PF00560">
    <property type="entry name" value="LRR_1"/>
    <property type="match status" value="3"/>
</dbReference>
<keyword evidence="7" id="KW-1133">Transmembrane helix</keyword>
<evidence type="ECO:0000313" key="13">
    <source>
        <dbReference type="EMBL" id="CAD6246052.1"/>
    </source>
</evidence>
<comment type="subcellular location">
    <subcellularLocation>
        <location evidence="1">Cell membrane</location>
        <topology evidence="1">Single-pass membrane protein</topology>
    </subcellularLocation>
</comment>
<feature type="signal peptide" evidence="11">
    <location>
        <begin position="1"/>
        <end position="23"/>
    </location>
</feature>
<evidence type="ECO:0000256" key="11">
    <source>
        <dbReference type="SAM" id="SignalP"/>
    </source>
</evidence>
<gene>
    <name evidence="13" type="ORF">NCGR_LOCUS30326</name>
</gene>
<dbReference type="GO" id="GO:0005886">
    <property type="term" value="C:plasma membrane"/>
    <property type="evidence" value="ECO:0007669"/>
    <property type="project" value="UniProtKB-SubCell"/>
</dbReference>
<organism evidence="13 14">
    <name type="scientific">Miscanthus lutarioriparius</name>
    <dbReference type="NCBI Taxonomy" id="422564"/>
    <lineage>
        <taxon>Eukaryota</taxon>
        <taxon>Viridiplantae</taxon>
        <taxon>Streptophyta</taxon>
        <taxon>Embryophyta</taxon>
        <taxon>Tracheophyta</taxon>
        <taxon>Spermatophyta</taxon>
        <taxon>Magnoliopsida</taxon>
        <taxon>Liliopsida</taxon>
        <taxon>Poales</taxon>
        <taxon>Poaceae</taxon>
        <taxon>PACMAD clade</taxon>
        <taxon>Panicoideae</taxon>
        <taxon>Andropogonodae</taxon>
        <taxon>Andropogoneae</taxon>
        <taxon>Saccharinae</taxon>
        <taxon>Miscanthus</taxon>
    </lineage>
</organism>
<evidence type="ECO:0000256" key="2">
    <source>
        <dbReference type="ARBA" id="ARBA00022475"/>
    </source>
</evidence>
<evidence type="ECO:0000259" key="12">
    <source>
        <dbReference type="Pfam" id="PF08263"/>
    </source>
</evidence>
<dbReference type="PANTHER" id="PTHR27000:SF775">
    <property type="entry name" value="PLANT INTRACELLULAR RAS-GROUP-RELATED LRR PROTEIN 3"/>
    <property type="match status" value="1"/>
</dbReference>
<evidence type="ECO:0000256" key="1">
    <source>
        <dbReference type="ARBA" id="ARBA00004162"/>
    </source>
</evidence>